<feature type="region of interest" description="Disordered" evidence="1">
    <location>
        <begin position="216"/>
        <end position="317"/>
    </location>
</feature>
<dbReference type="Gene3D" id="1.10.101.10">
    <property type="entry name" value="PGBD-like superfamily/PGBD"/>
    <property type="match status" value="1"/>
</dbReference>
<accession>A0ABP9BPR6</accession>
<dbReference type="EMBL" id="BAABJV010000031">
    <property type="protein sequence ID" value="GAA4797087.1"/>
    <property type="molecule type" value="Genomic_DNA"/>
</dbReference>
<dbReference type="Proteomes" id="UP001501147">
    <property type="component" value="Unassembled WGS sequence"/>
</dbReference>
<feature type="region of interest" description="Disordered" evidence="1">
    <location>
        <begin position="37"/>
        <end position="188"/>
    </location>
</feature>
<feature type="domain" description="Peptidoglycan binding-like" evidence="2">
    <location>
        <begin position="331"/>
        <end position="389"/>
    </location>
</feature>
<gene>
    <name evidence="3" type="ORF">GCM10023329_57650</name>
</gene>
<dbReference type="InterPro" id="IPR036365">
    <property type="entry name" value="PGBD-like_sf"/>
</dbReference>
<sequence>MSGSICPRCGTARLQPGSDCLCAAPGRDTEPFEETWVRPYLGGPPPCEVPPDTPAHPWAGESTSAPGPVRGIMQARTSLRQDEGRVTDHRDSGRDSGHRDSGPRETPSEGLLTPHRPTARLAGPRDSPASPAPDAADDDTVVLRLVGARHTADPPTAPWEGTGPRRLRRRSAGAQHPTGRSRGAKVAGAAALLAAVAGTTALAGVLVGAGGPAQRVAPEATSSAHSVPKPTTPPTPAGSPRQETDEEEGAVAGVAPSAPNSPTWSRPTTTPPDPTPPDATPPAPTPTTAPSGRSAEECLVPRLPGAPCPTGGERHSLPPEGRSTGLCCGASGPEVADLQFRLRWLDLYGGRLNGTYNQRLTDSVLAYQQSRGITSDLPGQYGPATRAALQREVPDVVSD</sequence>
<keyword evidence="4" id="KW-1185">Reference proteome</keyword>
<dbReference type="Pfam" id="PF01471">
    <property type="entry name" value="PG_binding_1"/>
    <property type="match status" value="1"/>
</dbReference>
<feature type="compositionally biased region" description="Basic and acidic residues" evidence="1">
    <location>
        <begin position="79"/>
        <end position="107"/>
    </location>
</feature>
<name>A0ABP9BPR6_9ACTN</name>
<proteinExistence type="predicted"/>
<evidence type="ECO:0000313" key="4">
    <source>
        <dbReference type="Proteomes" id="UP001501147"/>
    </source>
</evidence>
<evidence type="ECO:0000313" key="3">
    <source>
        <dbReference type="EMBL" id="GAA4797087.1"/>
    </source>
</evidence>
<feature type="compositionally biased region" description="Pro residues" evidence="1">
    <location>
        <begin position="269"/>
        <end position="287"/>
    </location>
</feature>
<dbReference type="InterPro" id="IPR036366">
    <property type="entry name" value="PGBDSf"/>
</dbReference>
<evidence type="ECO:0000256" key="1">
    <source>
        <dbReference type="SAM" id="MobiDB-lite"/>
    </source>
</evidence>
<dbReference type="SUPFAM" id="SSF47090">
    <property type="entry name" value="PGBD-like"/>
    <property type="match status" value="1"/>
</dbReference>
<dbReference type="InterPro" id="IPR002477">
    <property type="entry name" value="Peptidoglycan-bd-like"/>
</dbReference>
<protein>
    <recommendedName>
        <fullName evidence="2">Peptidoglycan binding-like domain-containing protein</fullName>
    </recommendedName>
</protein>
<evidence type="ECO:0000259" key="2">
    <source>
        <dbReference type="Pfam" id="PF01471"/>
    </source>
</evidence>
<organism evidence="3 4">
    <name type="scientific">Streptomyces sanyensis</name>
    <dbReference type="NCBI Taxonomy" id="568869"/>
    <lineage>
        <taxon>Bacteria</taxon>
        <taxon>Bacillati</taxon>
        <taxon>Actinomycetota</taxon>
        <taxon>Actinomycetes</taxon>
        <taxon>Kitasatosporales</taxon>
        <taxon>Streptomycetaceae</taxon>
        <taxon>Streptomyces</taxon>
    </lineage>
</organism>
<reference evidence="4" key="1">
    <citation type="journal article" date="2019" name="Int. J. Syst. Evol. Microbiol.">
        <title>The Global Catalogue of Microorganisms (GCM) 10K type strain sequencing project: providing services to taxonomists for standard genome sequencing and annotation.</title>
        <authorList>
            <consortium name="The Broad Institute Genomics Platform"/>
            <consortium name="The Broad Institute Genome Sequencing Center for Infectious Disease"/>
            <person name="Wu L."/>
            <person name="Ma J."/>
        </authorList>
    </citation>
    <scope>NUCLEOTIDE SEQUENCE [LARGE SCALE GENOMIC DNA]</scope>
    <source>
        <strain evidence="4">JCM 18324</strain>
    </source>
</reference>
<feature type="compositionally biased region" description="Pro residues" evidence="1">
    <location>
        <begin position="42"/>
        <end position="54"/>
    </location>
</feature>
<comment type="caution">
    <text evidence="3">The sequence shown here is derived from an EMBL/GenBank/DDBJ whole genome shotgun (WGS) entry which is preliminary data.</text>
</comment>